<evidence type="ECO:0000313" key="4">
    <source>
        <dbReference type="EMBL" id="MEA5362915.1"/>
    </source>
</evidence>
<dbReference type="Proteomes" id="UP001304298">
    <property type="component" value="Unassembled WGS sequence"/>
</dbReference>
<dbReference type="InterPro" id="IPR013149">
    <property type="entry name" value="ADH-like_C"/>
</dbReference>
<dbReference type="InterPro" id="IPR013154">
    <property type="entry name" value="ADH-like_N"/>
</dbReference>
<organism evidence="4 5">
    <name type="scientific">Amycolatopsis heterodermiae</name>
    <dbReference type="NCBI Taxonomy" id="3110235"/>
    <lineage>
        <taxon>Bacteria</taxon>
        <taxon>Bacillati</taxon>
        <taxon>Actinomycetota</taxon>
        <taxon>Actinomycetes</taxon>
        <taxon>Pseudonocardiales</taxon>
        <taxon>Pseudonocardiaceae</taxon>
        <taxon>Amycolatopsis</taxon>
    </lineage>
</organism>
<dbReference type="SMART" id="SM00829">
    <property type="entry name" value="PKS_ER"/>
    <property type="match status" value="1"/>
</dbReference>
<sequence length="320" mass="33118">MSDVVRMYRQGEAEVLQLESEDAGAPGPGQVRLRQEAIGLNYVDTYFRNGTFPVRPLPAVIGVEAAGTVDAVGPGVTSVSPGERAGYYFAPGAYREVRLIAESQLIPLPDDIPSDVAASVLAKGLTAWARVRRVHPVGPGTLAVVTGATGGVGSLLASWASDLGAKVIAVAARPEQVATLNARGLGNVAVAGTGGLARLVAREARPVDIVYDLVGQAVFDDVASVLNEGGRLDLAGSASGEIDASLLRLKAPGVHVTRSSTGDHLAGREVLLGAADEVFGALRNGVFGMREVRRYPLADVVRAHRDVEARSAGPAPVLIP</sequence>
<proteinExistence type="predicted"/>
<comment type="caution">
    <text evidence="4">The sequence shown here is derived from an EMBL/GenBank/DDBJ whole genome shotgun (WGS) entry which is preliminary data.</text>
</comment>
<keyword evidence="5" id="KW-1185">Reference proteome</keyword>
<dbReference type="RefSeq" id="WP_323330674.1">
    <property type="nucleotide sequence ID" value="NZ_JAYFSI010000006.1"/>
</dbReference>
<dbReference type="Gene3D" id="3.90.180.10">
    <property type="entry name" value="Medium-chain alcohol dehydrogenases, catalytic domain"/>
    <property type="match status" value="1"/>
</dbReference>
<dbReference type="Pfam" id="PF00107">
    <property type="entry name" value="ADH_zinc_N"/>
    <property type="match status" value="1"/>
</dbReference>
<dbReference type="Pfam" id="PF08240">
    <property type="entry name" value="ADH_N"/>
    <property type="match status" value="1"/>
</dbReference>
<evidence type="ECO:0000313" key="5">
    <source>
        <dbReference type="Proteomes" id="UP001304298"/>
    </source>
</evidence>
<name>A0ABU5RAP9_9PSEU</name>
<dbReference type="PANTHER" id="PTHR48106">
    <property type="entry name" value="QUINONE OXIDOREDUCTASE PIG3-RELATED"/>
    <property type="match status" value="1"/>
</dbReference>
<keyword evidence="1" id="KW-0521">NADP</keyword>
<dbReference type="InterPro" id="IPR036291">
    <property type="entry name" value="NAD(P)-bd_dom_sf"/>
</dbReference>
<reference evidence="4 5" key="1">
    <citation type="submission" date="2023-12" db="EMBL/GenBank/DDBJ databases">
        <title>Amycolatopsis sp. V23-08.</title>
        <authorList>
            <person name="Somphong A."/>
        </authorList>
    </citation>
    <scope>NUCLEOTIDE SEQUENCE [LARGE SCALE GENOMIC DNA]</scope>
    <source>
        <strain evidence="4 5">V23-08</strain>
    </source>
</reference>
<dbReference type="InterPro" id="IPR020843">
    <property type="entry name" value="ER"/>
</dbReference>
<protein>
    <submittedName>
        <fullName evidence="4">Zinc-binding dehydrogenase</fullName>
    </submittedName>
</protein>
<feature type="domain" description="Enoyl reductase (ER)" evidence="3">
    <location>
        <begin position="11"/>
        <end position="312"/>
    </location>
</feature>
<dbReference type="PANTHER" id="PTHR48106:SF13">
    <property type="entry name" value="QUINONE OXIDOREDUCTASE-RELATED"/>
    <property type="match status" value="1"/>
</dbReference>
<keyword evidence="2" id="KW-0560">Oxidoreductase</keyword>
<dbReference type="Gene3D" id="3.40.50.720">
    <property type="entry name" value="NAD(P)-binding Rossmann-like Domain"/>
    <property type="match status" value="1"/>
</dbReference>
<dbReference type="SUPFAM" id="SSF51735">
    <property type="entry name" value="NAD(P)-binding Rossmann-fold domains"/>
    <property type="match status" value="1"/>
</dbReference>
<evidence type="ECO:0000256" key="1">
    <source>
        <dbReference type="ARBA" id="ARBA00022857"/>
    </source>
</evidence>
<gene>
    <name evidence="4" type="ORF">VA596_25510</name>
</gene>
<accession>A0ABU5RAP9</accession>
<evidence type="ECO:0000259" key="3">
    <source>
        <dbReference type="SMART" id="SM00829"/>
    </source>
</evidence>
<dbReference type="InterPro" id="IPR011032">
    <property type="entry name" value="GroES-like_sf"/>
</dbReference>
<dbReference type="SUPFAM" id="SSF50129">
    <property type="entry name" value="GroES-like"/>
    <property type="match status" value="1"/>
</dbReference>
<dbReference type="EMBL" id="JAYFSI010000006">
    <property type="protein sequence ID" value="MEA5362915.1"/>
    <property type="molecule type" value="Genomic_DNA"/>
</dbReference>
<evidence type="ECO:0000256" key="2">
    <source>
        <dbReference type="ARBA" id="ARBA00023002"/>
    </source>
</evidence>